<evidence type="ECO:0000313" key="4">
    <source>
        <dbReference type="EMBL" id="RDS79967.1"/>
    </source>
</evidence>
<dbReference type="Pfam" id="PF05594">
    <property type="entry name" value="Fil_haemagg"/>
    <property type="match status" value="16"/>
</dbReference>
<dbReference type="InterPro" id="IPR025157">
    <property type="entry name" value="Hemagglutinin_rpt"/>
</dbReference>
<dbReference type="Proteomes" id="UP000254258">
    <property type="component" value="Unassembled WGS sequence"/>
</dbReference>
<dbReference type="SMART" id="SM00912">
    <property type="entry name" value="Haemagg_act"/>
    <property type="match status" value="1"/>
</dbReference>
<feature type="compositionally biased region" description="Low complexity" evidence="1">
    <location>
        <begin position="3116"/>
        <end position="3130"/>
    </location>
</feature>
<dbReference type="Gene3D" id="2.160.20.10">
    <property type="entry name" value="Single-stranded right-handed beta-helix, Pectin lyase-like"/>
    <property type="match status" value="1"/>
</dbReference>
<evidence type="ECO:0000259" key="3">
    <source>
        <dbReference type="SMART" id="SM00912"/>
    </source>
</evidence>
<feature type="domain" description="Filamentous haemagglutinin FhaB/tRNA nuclease CdiA-like TPS" evidence="3">
    <location>
        <begin position="66"/>
        <end position="187"/>
    </location>
</feature>
<dbReference type="SUPFAM" id="SSF51126">
    <property type="entry name" value="Pectin lyase-like"/>
    <property type="match status" value="1"/>
</dbReference>
<gene>
    <name evidence="4" type="ORF">DWU98_16140</name>
</gene>
<evidence type="ECO:0000256" key="1">
    <source>
        <dbReference type="SAM" id="MobiDB-lite"/>
    </source>
</evidence>
<dbReference type="InterPro" id="IPR012334">
    <property type="entry name" value="Pectin_lyas_fold"/>
</dbReference>
<feature type="signal peptide" evidence="2">
    <location>
        <begin position="1"/>
        <end position="50"/>
    </location>
</feature>
<feature type="chain" id="PRO_5017009757" evidence="2">
    <location>
        <begin position="51"/>
        <end position="3847"/>
    </location>
</feature>
<evidence type="ECO:0000256" key="2">
    <source>
        <dbReference type="SAM" id="SignalP"/>
    </source>
</evidence>
<protein>
    <submittedName>
        <fullName evidence="4">Filamentous hemagglutinin N-terminal domain-containing protein</fullName>
    </submittedName>
</protein>
<dbReference type="Pfam" id="PF13332">
    <property type="entry name" value="Fil_haemagg_2"/>
    <property type="match status" value="3"/>
</dbReference>
<sequence length="3847" mass="371528">MAKLGNKTLSRRERVAVSGHAPQRLSIVRLRLAPLAAALSLCLCALPSMAQQVPSGATNTTTGVAGNGVPIVNIAAPNSSGVSLNRYNQFNVSQQGVILNNSATTVTTQLSGYILGNSHLVGSGSANVIVNEVTSTSPSSLNGYIEVAGPSAAVVVANPNGLNCNGCGFINTTRATLTTGTPVFGGSGSLAAFRVTGGAIGISGSGFNASNVAQVDVLARAVQVDAAIYAHQLNVVTGVNLINYNGLGMQVLQVQGAKPQLALDVSALGGMYADKITLIGTEAGVGVNSQGVLQAQQGDFTLSSQGQVVLGGATTATGQLSIAGAQGVQSGGTLYAPGTVQIAGGPITLSGVVGSGSGLTIQGSSVQSSALLAAGMQTDGTLSGSSALQISSTGAITATGTNAAAGGMNLAGSSLNLSGSTLLAGGAVALGAAAGDLNASGSSLQAQGAVTLTTAGTFTTGQASWNAAQWNIVANTWNNAGGQVAQTGGAAAAVNVAGAMSNVGGSLISNGSWQIQAGSLDNSQGHITGAGSAGMTVSASSGVTNTGGQLVSNGALALATSGAVSSAGGTIGGLGNVTLNAASVDVSQGGQLISGNGALTVTTPGAVNDNTGLIQAANALALNANSLDTTGGAVKALGSGTLGLTITQSLTNGDNGVIGGNGAVNVQAGTLTTGTGSTLTGNALTVSVVGATTNAGALESNGVLSVTTAGLSNSGNLLGTSGLDLASTGGVTNTGVVQSGGALTITAANQAIGNSGAIAANGTTLLTAASLTNTKGSLVNGDTSGSTITVTLSGALGNEGGTVGGLGDVSLTAASVDNSAGGQLISQNGALNLSASGAINSNAGLVQSANALTIQAQTLDSTGGAIKAIGSDALTLNISQSFTNGANGVVGGNGAVNVQAGSLTTGASSTLSGNALTVNVTGLTTNAGAIQSNGVLNVTTAGLNSSGDVLGTTGVNLTSSGAVTNTGSLQSGGALTIDATHQSLINSGAMASNGTTTVTAASFTNDKGSLVNGDTSGSATNVNVTGALSNEGGTIGGLGDVTINATGIDNSVGGQLISQNGGLALTTSGALNNAGGLIQSTTALSVTAASADNTGGNIKLLDPATLDLTVSGLLNNGAGGLIGSNGGLNLQFGQLDNQGTLSSTSDLSLATSQTFTNAGTLQTGGHLTLSAAGISNQGTLIGVEGVALTSTGTVTNSGSVESGAALSVIAQGQAVSNAGGTLSAAGTTTLTAASLDNTKGSVIDNDASGSATSITVDGSLVNQGGTIGGLGDVSLNASSIDTSAGGQLISQNGALSLGASGAINDGTGLIQATNALTINAGSLDTTGGSVKALGSDTLTLNLTQALTNGANGVIGGNGAVNVQAGSLTMGTGSTLTGSALTATINGTTTNAGTIQSNSALNLTTAGLNNGGTLLGTNGIDLTSTGAVGNTGNVLSGGTLTIKATNQSVSNSGTMSSNGATLLTAASLTNTKGNVINGDSANSATTVTLTGALANEGGTVGGLGDVTLSAASIDNSAGGQLMSQNGAVSLTATAAFNNAGGLLQATTALGVSAGSVDNEGGKVQLTGTGLLTANVSGLYDNSAGGLTGGNGSVTLGAGSLNNTRGELQATSSLAVTSQGALTNSSGSVISNGTLSLSGTIVSNASGEVVSDGTLGVTAASFDNTSGTVINRSTQATTANVSGLLTNTNGALGGDGTLTATLGGLTNAGGSVIGALGLNVTSTSTLSNDSGQLLSGAALTLNANGQSLSNRQGAIQSHGATTITAASLDNTGGSLVDLTSSQLTVNVAQTLTNASGTLGTQGNANVSAGALNNASGQLIAGGNVTLNPGSTLTNTAGTVLAGSVLTIQGSSAVDNTNGGRLVGGEGINASMASLTNTGGSLESGGELSLTTSGWSGDGTLASSGNLILTLPGNLTIASGSNPFAGNGSLTLTLGGSLTNDGTLEAPDGVSVTAANITNASGATIASGNASTSGVTSLNTGGTLTNAGIIEGTTVNVNAGTLNNTGTVLGQSVTINAGTLVNGLDPGSSNLTDGYDQGTLAASNQLNIYSNSLTNIDATILSLGSLTIAGNASGGLASVVDNRSGLITTQNINGTQDNTLTIDASTITNERRVLDVTGGGAPTTSSTNGNLSCTFGSGEAVSCTYSGALPGNVFSLGTFTQSSQTTLSGASGASEIVSGGNLLLNGSAITNNASTIAAGNNLAINGSSNTSSVNNESWEPGSLSQSVTVWWQNATPLPNGWTQVGKCEAGYPGEEGTTFCMATQGVTVQSTTSPGSGLNATIEANQNITISTGSITNQVTVNGSSVNTSGGGLGSGRGTTVEAAGGNGVNASGTLSGSSAGTVNSVTGSSGWNGSGGFSPLGSLDPTGALETGTPVGSPVGVQGQGIFGGIPSYVPPGAVGPTTQVRQIVGTPGNPLPGLALPTSGLFTINTAPGQPYLIETNPLLTNYQNFITGSYLLGQLNWNGAGTLRQIGDGYYELQLVDQQIVDLTGKPYLADNTNSEDQFEQLMNNAVSVAGQFNLTPGIALTASQMADLTQNIVWLVNETVDGQTVLVPVVYLANGGSGQPDGALISGANVSLSASGTLANSGSILASGNATLTADNLLNAAGTISAGQNLNLATTGNLSNLGGTLSAGQDLTAIVGGTLRNDTLLNGLGNDATATLSAGGNLAAVAGQDLQLDGATITGSTVSLGAGQNLVMGAGPQLQSSSFTSIAGGLSWGTQTTTTLTSISGTNINLTAGNDLTGQGAQVSATGTLNAIAGHDIDLGNVTNTATSGFYQVFHNGSSNGSAMDQQVVGSLLSAGNNVNLVAGNDLTLTASTVESTNGAVNLMAGNNLNLNTAQEQHNSLVFTYGHSGGGLSATDSVGVQYDQSSVAIGSVLSGNTVNLLSGANTTLTAAQIVGTNGVTAQAGGNLVLNTGTTTSRDETASDSDHAGFMGGGGFSVMMGERDTSSDTVVQQSTPVGTVLGSTNGAVMLSANQNVHLTDATVLSQTGTTIVGKNVTIDAALGTTTVNQQEQQGVGGIIAGVGGGVANVANQLVLDGQGASKTSDSRLQALYAMQGAQTLFSQGAGNGMNLGGQTGMQALSSAPGKIASGYESGGTQGALSNSGMSLRIGATQSESRSSTTQTEQTAYGSSIGSTNGDVTIAATGGDLNIIGSQISGQNVTLAAAQNLNVMSQAQQSTLQQSTHSGSGSMGVSIGQTNGIFASGSMAESSAQGNGTTYADSTVNAAKTLTLASGGNTTIEGAQLSGQTIQAVVGGNLDLVSQQNTNSYSSHQSQASGSFSYGGGGGSGGGSYNQGQMQSSYSSVGEVTGLSAGSGGFQISVGGNTNLTGAVIASTADPSKNILNTGSLTYSNLQNSANYSASSAGIAGGYSGNGGGIGNSGASVTPSGMAIPQTGSESSTTQAAIAPGTITIGNNPNQDLSGLSRNASLGDQSLGTIFNAQQIQNNQQAGVLAGQVGMTAAGDLEQTMQWGNGSAQAIALHTVVGAATAALGGGNILQGAVGAGASESAIPYLQQYGSTGVLAGTTLIGGLVGGGAGAATAFAGTQYNYLSHPQLVALQNQIKQCNGDEVCIQTAESNAEILSDKQEQQLVSGCNSSGVDCADNYQNDITTAINYVNDPLAAKLGLVVDQTITAQNYVNNQSQWGLVKADNAVSSDGNMMIGIAATGATAGLGAGPGMLVAEGSGAFQTGSLLQIVLASRGGVAATTGAVNLGAQLIQNGGNFSQVNYINVGTSALGGYLGYGGNMAWNGLVGTGVGMVQTEANNLYYNQNSNVLLSGLTNGAATMVGFKLGDVVGSTSNSQPFTSLSPVLWGNLIGNGATEFLNSTVDKINESSQNQEGGSK</sequence>
<dbReference type="GO" id="GO:0003824">
    <property type="term" value="F:catalytic activity"/>
    <property type="evidence" value="ECO:0007669"/>
    <property type="project" value="UniProtKB-ARBA"/>
</dbReference>
<dbReference type="NCBIfam" id="TIGR01901">
    <property type="entry name" value="adhes_NPXG"/>
    <property type="match status" value="1"/>
</dbReference>
<dbReference type="InterPro" id="IPR011050">
    <property type="entry name" value="Pectin_lyase_fold/virulence"/>
</dbReference>
<dbReference type="OrthoDB" id="2664633at2"/>
<evidence type="ECO:0000313" key="5">
    <source>
        <dbReference type="Proteomes" id="UP000254258"/>
    </source>
</evidence>
<feature type="region of interest" description="Disordered" evidence="1">
    <location>
        <begin position="3268"/>
        <end position="3287"/>
    </location>
</feature>
<dbReference type="InterPro" id="IPR008619">
    <property type="entry name" value="Filamentous_hemagglutn_rpt"/>
</dbReference>
<keyword evidence="5" id="KW-1185">Reference proteome</keyword>
<organism evidence="4 5">
    <name type="scientific">Dyella monticola</name>
    <dbReference type="NCBI Taxonomy" id="1927958"/>
    <lineage>
        <taxon>Bacteria</taxon>
        <taxon>Pseudomonadati</taxon>
        <taxon>Pseudomonadota</taxon>
        <taxon>Gammaproteobacteria</taxon>
        <taxon>Lysobacterales</taxon>
        <taxon>Rhodanobacteraceae</taxon>
        <taxon>Dyella</taxon>
    </lineage>
</organism>
<proteinExistence type="predicted"/>
<dbReference type="NCBIfam" id="TIGR01731">
    <property type="entry name" value="fil_hemag_20aa"/>
    <property type="match status" value="41"/>
</dbReference>
<feature type="compositionally biased region" description="Low complexity" evidence="1">
    <location>
        <begin position="3271"/>
        <end position="3283"/>
    </location>
</feature>
<name>A0A370WVC7_9GAMM</name>
<keyword evidence="2" id="KW-0732">Signal</keyword>
<accession>A0A370WVC7</accession>
<reference evidence="4 5" key="1">
    <citation type="submission" date="2018-07" db="EMBL/GenBank/DDBJ databases">
        <title>Dyella monticola sp. nov. and Dyella psychrodurans sp. nov. isolated from monsoon evergreen broad-leaved forest soil of Dinghu Mountain, China.</title>
        <authorList>
            <person name="Gao Z."/>
            <person name="Qiu L."/>
        </authorList>
    </citation>
    <scope>NUCLEOTIDE SEQUENCE [LARGE SCALE GENOMIC DNA]</scope>
    <source>
        <strain evidence="4 5">4G-K06</strain>
    </source>
</reference>
<dbReference type="Pfam" id="PF05860">
    <property type="entry name" value="TPS"/>
    <property type="match status" value="1"/>
</dbReference>
<dbReference type="InterPro" id="IPR010069">
    <property type="entry name" value="CdiA_FHA1_rpt"/>
</dbReference>
<comment type="caution">
    <text evidence="4">The sequence shown here is derived from an EMBL/GenBank/DDBJ whole genome shotgun (WGS) entry which is preliminary data.</text>
</comment>
<feature type="region of interest" description="Disordered" evidence="1">
    <location>
        <begin position="3115"/>
        <end position="3138"/>
    </location>
</feature>
<dbReference type="InterPro" id="IPR008638">
    <property type="entry name" value="FhaB/CdiA-like_TPS"/>
</dbReference>
<dbReference type="EMBL" id="QRBE01000010">
    <property type="protein sequence ID" value="RDS79967.1"/>
    <property type="molecule type" value="Genomic_DNA"/>
</dbReference>